<feature type="transmembrane region" description="Helical" evidence="1">
    <location>
        <begin position="9"/>
        <end position="29"/>
    </location>
</feature>
<name>A0A0G1FPD3_9BACT</name>
<evidence type="ECO:0000313" key="2">
    <source>
        <dbReference type="EMBL" id="KKT24356.1"/>
    </source>
</evidence>
<dbReference type="AlphaFoldDB" id="A0A0G1FPD3"/>
<keyword evidence="1" id="KW-1133">Transmembrane helix</keyword>
<reference evidence="2 3" key="1">
    <citation type="journal article" date="2015" name="Nature">
        <title>rRNA introns, odd ribosomes, and small enigmatic genomes across a large radiation of phyla.</title>
        <authorList>
            <person name="Brown C.T."/>
            <person name="Hug L.A."/>
            <person name="Thomas B.C."/>
            <person name="Sharon I."/>
            <person name="Castelle C.J."/>
            <person name="Singh A."/>
            <person name="Wilkins M.J."/>
            <person name="Williams K.H."/>
            <person name="Banfield J.F."/>
        </authorList>
    </citation>
    <scope>NUCLEOTIDE SEQUENCE [LARGE SCALE GENOMIC DNA]</scope>
</reference>
<accession>A0A0G1FPD3</accession>
<organism evidence="2 3">
    <name type="scientific">Candidatus Nomurabacteria bacterium GW2011_GWF2_43_8</name>
    <dbReference type="NCBI Taxonomy" id="1618779"/>
    <lineage>
        <taxon>Bacteria</taxon>
        <taxon>Candidatus Nomuraibacteriota</taxon>
    </lineage>
</organism>
<protein>
    <submittedName>
        <fullName evidence="2">Uncharacterized protein</fullName>
    </submittedName>
</protein>
<dbReference type="Proteomes" id="UP000033831">
    <property type="component" value="Unassembled WGS sequence"/>
</dbReference>
<keyword evidence="1" id="KW-0472">Membrane</keyword>
<sequence>MMNQNKWKVISLVVIVILLVVIGYFTGVFKKSNDYSIVYLSTGEVYVGKLKTFPDLRLTNAYVLQLSKDEKDPTKNTFQINPIKDAVWAPESLHLIKDNVVFYGPLSPESQIAKTLAEQIK</sequence>
<evidence type="ECO:0000256" key="1">
    <source>
        <dbReference type="SAM" id="Phobius"/>
    </source>
</evidence>
<evidence type="ECO:0000313" key="3">
    <source>
        <dbReference type="Proteomes" id="UP000033831"/>
    </source>
</evidence>
<keyword evidence="1" id="KW-0812">Transmembrane</keyword>
<comment type="caution">
    <text evidence="2">The sequence shown here is derived from an EMBL/GenBank/DDBJ whole genome shotgun (WGS) entry which is preliminary data.</text>
</comment>
<gene>
    <name evidence="2" type="ORF">UW07_C0017G0012</name>
</gene>
<proteinExistence type="predicted"/>
<dbReference type="EMBL" id="LCGX01000017">
    <property type="protein sequence ID" value="KKT24356.1"/>
    <property type="molecule type" value="Genomic_DNA"/>
</dbReference>